<dbReference type="SUPFAM" id="SSF51735">
    <property type="entry name" value="NAD(P)-binding Rossmann-fold domains"/>
    <property type="match status" value="1"/>
</dbReference>
<organism evidence="2 3">
    <name type="scientific">Hyphomonas jannaschiana VP2</name>
    <dbReference type="NCBI Taxonomy" id="1280952"/>
    <lineage>
        <taxon>Bacteria</taxon>
        <taxon>Pseudomonadati</taxon>
        <taxon>Pseudomonadota</taxon>
        <taxon>Alphaproteobacteria</taxon>
        <taxon>Hyphomonadales</taxon>
        <taxon>Hyphomonadaceae</taxon>
        <taxon>Hyphomonas</taxon>
    </lineage>
</organism>
<dbReference type="eggNOG" id="COG0702">
    <property type="taxonomic scope" value="Bacteria"/>
</dbReference>
<sequence>MTKGLVTIFGGSGFIGRYAARELVKKGWRVRVACRRVNLAGDVRLAGAPGWVDISQANIRDRASIERALDGADAVVNLVGVLVEKGKQTFESTQAEGAALLAEVAAEKGITRFVQVSAIGADAESKSDYAKTKAAAEEAVRGAVPTATILRPSVVFGPEDEFFNKFAQMARVAPLMPAIGGGKTKMQPVYAGDVAEAIAVAVDDASTEGKTYELGGPRVYTMNEIYDFICATIDRPRFKVTLPFFAAKPLGYLSGAVWRYVPPFSWGFLGQPPVTGDQVEMLKTDNVVADDALTLADLGVTTLESVEAIVPTYLWRFRDYGEFHKASEA</sequence>
<keyword evidence="3" id="KW-1185">Reference proteome</keyword>
<dbReference type="Gene3D" id="3.40.50.720">
    <property type="entry name" value="NAD(P)-binding Rossmann-like Domain"/>
    <property type="match status" value="1"/>
</dbReference>
<protein>
    <submittedName>
        <fullName evidence="2">Putative NADH-quinone oxidoreductase</fullName>
    </submittedName>
</protein>
<feature type="domain" description="NAD-dependent epimerase/dehydratase" evidence="1">
    <location>
        <begin position="6"/>
        <end position="215"/>
    </location>
</feature>
<comment type="caution">
    <text evidence="2">The sequence shown here is derived from an EMBL/GenBank/DDBJ whole genome shotgun (WGS) entry which is preliminary data.</text>
</comment>
<dbReference type="Proteomes" id="UP000024816">
    <property type="component" value="Unassembled WGS sequence"/>
</dbReference>
<dbReference type="EMBL" id="ARYJ01000005">
    <property type="protein sequence ID" value="KCZ88641.1"/>
    <property type="molecule type" value="Genomic_DNA"/>
</dbReference>
<dbReference type="InterPro" id="IPR001509">
    <property type="entry name" value="Epimerase_deHydtase"/>
</dbReference>
<dbReference type="InterPro" id="IPR036291">
    <property type="entry name" value="NAD(P)-bd_dom_sf"/>
</dbReference>
<name>A0A059FDM4_9PROT</name>
<dbReference type="STRING" id="1280952.HJA_09739"/>
<dbReference type="PATRIC" id="fig|1280952.3.peg.1944"/>
<dbReference type="OrthoDB" id="9776313at2"/>
<dbReference type="RefSeq" id="WP_035581487.1">
    <property type="nucleotide sequence ID" value="NZ_ARYJ01000005.1"/>
</dbReference>
<evidence type="ECO:0000313" key="2">
    <source>
        <dbReference type="EMBL" id="KCZ88641.1"/>
    </source>
</evidence>
<dbReference type="GO" id="GO:0044877">
    <property type="term" value="F:protein-containing complex binding"/>
    <property type="evidence" value="ECO:0007669"/>
    <property type="project" value="TreeGrafter"/>
</dbReference>
<reference evidence="2 3" key="1">
    <citation type="journal article" date="2014" name="Antonie Van Leeuwenhoek">
        <title>Hyphomonas beringensis sp. nov. and Hyphomonas chukchiensis sp. nov., isolated from surface seawater of the Bering Sea and Chukchi Sea.</title>
        <authorList>
            <person name="Li C."/>
            <person name="Lai Q."/>
            <person name="Li G."/>
            <person name="Dong C."/>
            <person name="Wang J."/>
            <person name="Liao Y."/>
            <person name="Shao Z."/>
        </authorList>
    </citation>
    <scope>NUCLEOTIDE SEQUENCE [LARGE SCALE GENOMIC DNA]</scope>
    <source>
        <strain evidence="2 3">VP2</strain>
    </source>
</reference>
<dbReference type="Pfam" id="PF01370">
    <property type="entry name" value="Epimerase"/>
    <property type="match status" value="1"/>
</dbReference>
<dbReference type="FunFam" id="3.40.50.720:FF:000702">
    <property type="entry name" value="NADH dehydrogenase (Ubiquinone)"/>
    <property type="match status" value="1"/>
</dbReference>
<dbReference type="AlphaFoldDB" id="A0A059FDM4"/>
<dbReference type="PANTHER" id="PTHR12126">
    <property type="entry name" value="NADH-UBIQUINONE OXIDOREDUCTASE 39 KDA SUBUNIT-RELATED"/>
    <property type="match status" value="1"/>
</dbReference>
<evidence type="ECO:0000313" key="3">
    <source>
        <dbReference type="Proteomes" id="UP000024816"/>
    </source>
</evidence>
<accession>A0A059FDM4</accession>
<evidence type="ECO:0000259" key="1">
    <source>
        <dbReference type="Pfam" id="PF01370"/>
    </source>
</evidence>
<dbReference type="PANTHER" id="PTHR12126:SF11">
    <property type="entry name" value="NADH DEHYDROGENASE [UBIQUINONE] 1 ALPHA SUBCOMPLEX SUBUNIT 9, MITOCHONDRIAL"/>
    <property type="match status" value="1"/>
</dbReference>
<dbReference type="InterPro" id="IPR051207">
    <property type="entry name" value="ComplexI_NDUFA9_subunit"/>
</dbReference>
<gene>
    <name evidence="2" type="ORF">HJA_09739</name>
</gene>
<dbReference type="CDD" id="cd05271">
    <property type="entry name" value="NDUFA9_like_SDR_a"/>
    <property type="match status" value="1"/>
</dbReference>
<proteinExistence type="predicted"/>